<dbReference type="Gene3D" id="1.10.10.10">
    <property type="entry name" value="Winged helix-like DNA-binding domain superfamily/Winged helix DNA-binding domain"/>
    <property type="match status" value="1"/>
</dbReference>
<keyword evidence="2" id="KW-0805">Transcription regulation</keyword>
<comment type="caution">
    <text evidence="7">The sequence shown here is derived from an EMBL/GenBank/DDBJ whole genome shotgun (WGS) entry which is preliminary data.</text>
</comment>
<organism evidence="7 8">
    <name type="scientific">Chitinophaga ginsengisoli</name>
    <dbReference type="NCBI Taxonomy" id="363837"/>
    <lineage>
        <taxon>Bacteria</taxon>
        <taxon>Pseudomonadati</taxon>
        <taxon>Bacteroidota</taxon>
        <taxon>Chitinophagia</taxon>
        <taxon>Chitinophagales</taxon>
        <taxon>Chitinophagaceae</taxon>
        <taxon>Chitinophaga</taxon>
    </lineage>
</organism>
<dbReference type="InterPro" id="IPR039425">
    <property type="entry name" value="RNA_pol_sigma-70-like"/>
</dbReference>
<dbReference type="GO" id="GO:0006352">
    <property type="term" value="P:DNA-templated transcription initiation"/>
    <property type="evidence" value="ECO:0007669"/>
    <property type="project" value="InterPro"/>
</dbReference>
<evidence type="ECO:0000259" key="5">
    <source>
        <dbReference type="Pfam" id="PF04542"/>
    </source>
</evidence>
<dbReference type="SUPFAM" id="SSF88946">
    <property type="entry name" value="Sigma2 domain of RNA polymerase sigma factors"/>
    <property type="match status" value="1"/>
</dbReference>
<keyword evidence="4" id="KW-0804">Transcription</keyword>
<dbReference type="Pfam" id="PF08281">
    <property type="entry name" value="Sigma70_r4_2"/>
    <property type="match status" value="1"/>
</dbReference>
<dbReference type="Pfam" id="PF04542">
    <property type="entry name" value="Sigma70_r2"/>
    <property type="match status" value="1"/>
</dbReference>
<dbReference type="GO" id="GO:0016987">
    <property type="term" value="F:sigma factor activity"/>
    <property type="evidence" value="ECO:0007669"/>
    <property type="project" value="UniProtKB-KW"/>
</dbReference>
<accession>A0A2P8FZ63</accession>
<gene>
    <name evidence="7" type="ORF">CLV42_110167</name>
</gene>
<dbReference type="PANTHER" id="PTHR43133:SF46">
    <property type="entry name" value="RNA POLYMERASE SIGMA-70 FACTOR ECF SUBFAMILY"/>
    <property type="match status" value="1"/>
</dbReference>
<evidence type="ECO:0000256" key="1">
    <source>
        <dbReference type="ARBA" id="ARBA00010641"/>
    </source>
</evidence>
<sequence length="191" mass="22625">MDRQDLYTQFRQLFQEFYDPLCKYAFHLITDRDGSEDIVQEVFTRIWEKHQDVILSPKIRAYLYQAVRNSCFNFLEQKKRFPVSSTDWHTEDETAAAWDLADGAEEDNLQAYRELLKNGIDQLPPKCREVFLLSRTGHLSNQEIADNLGISVNTVNNQTWKAMKLLKAFVRQARIWVLPFFSFFLQDNRSF</sequence>
<dbReference type="InterPro" id="IPR036388">
    <property type="entry name" value="WH-like_DNA-bd_sf"/>
</dbReference>
<dbReference type="InterPro" id="IPR007627">
    <property type="entry name" value="RNA_pol_sigma70_r2"/>
</dbReference>
<evidence type="ECO:0000256" key="4">
    <source>
        <dbReference type="ARBA" id="ARBA00023163"/>
    </source>
</evidence>
<protein>
    <submittedName>
        <fullName evidence="7">RNA polymerase sigma-70 factor (ECF subfamily)</fullName>
    </submittedName>
</protein>
<dbReference type="InterPro" id="IPR013325">
    <property type="entry name" value="RNA_pol_sigma_r2"/>
</dbReference>
<keyword evidence="8" id="KW-1185">Reference proteome</keyword>
<evidence type="ECO:0000313" key="7">
    <source>
        <dbReference type="EMBL" id="PSL27013.1"/>
    </source>
</evidence>
<dbReference type="SUPFAM" id="SSF88659">
    <property type="entry name" value="Sigma3 and sigma4 domains of RNA polymerase sigma factors"/>
    <property type="match status" value="1"/>
</dbReference>
<dbReference type="InterPro" id="IPR013324">
    <property type="entry name" value="RNA_pol_sigma_r3/r4-like"/>
</dbReference>
<dbReference type="Gene3D" id="1.10.1740.10">
    <property type="match status" value="1"/>
</dbReference>
<dbReference type="EMBL" id="PYGK01000010">
    <property type="protein sequence ID" value="PSL27013.1"/>
    <property type="molecule type" value="Genomic_DNA"/>
</dbReference>
<feature type="domain" description="RNA polymerase sigma factor 70 region 4 type 2" evidence="6">
    <location>
        <begin position="115"/>
        <end position="165"/>
    </location>
</feature>
<proteinExistence type="inferred from homology"/>
<dbReference type="RefSeq" id="WP_170117606.1">
    <property type="nucleotide sequence ID" value="NZ_PYGK01000010.1"/>
</dbReference>
<comment type="similarity">
    <text evidence="1">Belongs to the sigma-70 factor family. ECF subfamily.</text>
</comment>
<name>A0A2P8FZ63_9BACT</name>
<reference evidence="7 8" key="1">
    <citation type="submission" date="2018-03" db="EMBL/GenBank/DDBJ databases">
        <title>Genomic Encyclopedia of Archaeal and Bacterial Type Strains, Phase II (KMG-II): from individual species to whole genera.</title>
        <authorList>
            <person name="Goeker M."/>
        </authorList>
    </citation>
    <scope>NUCLEOTIDE SEQUENCE [LARGE SCALE GENOMIC DNA]</scope>
    <source>
        <strain evidence="7 8">DSM 18107</strain>
    </source>
</reference>
<evidence type="ECO:0000256" key="2">
    <source>
        <dbReference type="ARBA" id="ARBA00023015"/>
    </source>
</evidence>
<keyword evidence="3" id="KW-0731">Sigma factor</keyword>
<evidence type="ECO:0000259" key="6">
    <source>
        <dbReference type="Pfam" id="PF08281"/>
    </source>
</evidence>
<feature type="domain" description="RNA polymerase sigma-70 region 2" evidence="5">
    <location>
        <begin position="13"/>
        <end position="80"/>
    </location>
</feature>
<dbReference type="InterPro" id="IPR014327">
    <property type="entry name" value="RNA_pol_sigma70_bacteroid"/>
</dbReference>
<dbReference type="CDD" id="cd06171">
    <property type="entry name" value="Sigma70_r4"/>
    <property type="match status" value="1"/>
</dbReference>
<dbReference type="NCBIfam" id="TIGR02985">
    <property type="entry name" value="Sig70_bacteroi1"/>
    <property type="match status" value="1"/>
</dbReference>
<evidence type="ECO:0000313" key="8">
    <source>
        <dbReference type="Proteomes" id="UP000240978"/>
    </source>
</evidence>
<dbReference type="Proteomes" id="UP000240978">
    <property type="component" value="Unassembled WGS sequence"/>
</dbReference>
<evidence type="ECO:0000256" key="3">
    <source>
        <dbReference type="ARBA" id="ARBA00023082"/>
    </source>
</evidence>
<dbReference type="NCBIfam" id="TIGR02937">
    <property type="entry name" value="sigma70-ECF"/>
    <property type="match status" value="1"/>
</dbReference>
<dbReference type="InterPro" id="IPR014284">
    <property type="entry name" value="RNA_pol_sigma-70_dom"/>
</dbReference>
<dbReference type="GO" id="GO:0003677">
    <property type="term" value="F:DNA binding"/>
    <property type="evidence" value="ECO:0007669"/>
    <property type="project" value="InterPro"/>
</dbReference>
<dbReference type="InterPro" id="IPR013249">
    <property type="entry name" value="RNA_pol_sigma70_r4_t2"/>
</dbReference>
<dbReference type="AlphaFoldDB" id="A0A2P8FZ63"/>
<dbReference type="PANTHER" id="PTHR43133">
    <property type="entry name" value="RNA POLYMERASE ECF-TYPE SIGMA FACTO"/>
    <property type="match status" value="1"/>
</dbReference>